<evidence type="ECO:0000313" key="7">
    <source>
        <dbReference type="Proteomes" id="UP000325161"/>
    </source>
</evidence>
<evidence type="ECO:0000313" key="6">
    <source>
        <dbReference type="EMBL" id="QEI07625.1"/>
    </source>
</evidence>
<comment type="pathway">
    <text evidence="1">Lipid metabolism.</text>
</comment>
<dbReference type="InterPro" id="IPR002123">
    <property type="entry name" value="Plipid/glycerol_acylTrfase"/>
</dbReference>
<dbReference type="KEGG" id="pacr:FXN63_18610"/>
<dbReference type="RefSeq" id="WP_148816672.1">
    <property type="nucleotide sequence ID" value="NZ_CP043046.1"/>
</dbReference>
<organism evidence="6 7">
    <name type="scientific">Pigmentiphaga aceris</name>
    <dbReference type="NCBI Taxonomy" id="1940612"/>
    <lineage>
        <taxon>Bacteria</taxon>
        <taxon>Pseudomonadati</taxon>
        <taxon>Pseudomonadota</taxon>
        <taxon>Betaproteobacteria</taxon>
        <taxon>Burkholderiales</taxon>
        <taxon>Alcaligenaceae</taxon>
        <taxon>Pigmentiphaga</taxon>
    </lineage>
</organism>
<keyword evidence="4" id="KW-0812">Transmembrane</keyword>
<keyword evidence="3 6" id="KW-0012">Acyltransferase</keyword>
<proteinExistence type="predicted"/>
<protein>
    <submittedName>
        <fullName evidence="6">1-acyl-sn-glycerol-3-phosphate acyltransferase</fullName>
    </submittedName>
</protein>
<keyword evidence="4" id="KW-1133">Transmembrane helix</keyword>
<dbReference type="SMART" id="SM00563">
    <property type="entry name" value="PlsC"/>
    <property type="match status" value="1"/>
</dbReference>
<dbReference type="Proteomes" id="UP000325161">
    <property type="component" value="Chromosome"/>
</dbReference>
<evidence type="ECO:0000259" key="5">
    <source>
        <dbReference type="SMART" id="SM00563"/>
    </source>
</evidence>
<dbReference type="PANTHER" id="PTHR10434">
    <property type="entry name" value="1-ACYL-SN-GLYCEROL-3-PHOSPHATE ACYLTRANSFERASE"/>
    <property type="match status" value="1"/>
</dbReference>
<accession>A0A5C0AZL7</accession>
<dbReference type="GO" id="GO:0006654">
    <property type="term" value="P:phosphatidic acid biosynthetic process"/>
    <property type="evidence" value="ECO:0007669"/>
    <property type="project" value="TreeGrafter"/>
</dbReference>
<keyword evidence="2 6" id="KW-0808">Transferase</keyword>
<feature type="transmembrane region" description="Helical" evidence="4">
    <location>
        <begin position="15"/>
        <end position="42"/>
    </location>
</feature>
<name>A0A5C0AZL7_9BURK</name>
<dbReference type="Pfam" id="PF01553">
    <property type="entry name" value="Acyltransferase"/>
    <property type="match status" value="1"/>
</dbReference>
<evidence type="ECO:0000256" key="1">
    <source>
        <dbReference type="ARBA" id="ARBA00005189"/>
    </source>
</evidence>
<dbReference type="EMBL" id="CP043046">
    <property type="protein sequence ID" value="QEI07625.1"/>
    <property type="molecule type" value="Genomic_DNA"/>
</dbReference>
<evidence type="ECO:0000256" key="4">
    <source>
        <dbReference type="SAM" id="Phobius"/>
    </source>
</evidence>
<dbReference type="AlphaFoldDB" id="A0A5C0AZL7"/>
<evidence type="ECO:0000256" key="3">
    <source>
        <dbReference type="ARBA" id="ARBA00023315"/>
    </source>
</evidence>
<gene>
    <name evidence="6" type="ORF">FXN63_18610</name>
</gene>
<dbReference type="CDD" id="cd07989">
    <property type="entry name" value="LPLAT_AGPAT-like"/>
    <property type="match status" value="1"/>
</dbReference>
<dbReference type="PANTHER" id="PTHR10434:SF66">
    <property type="entry name" value="PHOSPHOLIPID_GLYCEROL ACYLTRANSFERASE DOMAIN-CONTAINING PROTEIN"/>
    <property type="match status" value="1"/>
</dbReference>
<evidence type="ECO:0000256" key="2">
    <source>
        <dbReference type="ARBA" id="ARBA00022679"/>
    </source>
</evidence>
<sequence length="264" mass="29436">MAIAVLGWFPWAARWLATASSFALFGLGGLVLTLLVFPLLRLMTRNPLTRRRWTRLIINRLFHRFIRYMRVSGALTYSIDGAERLGRPGQMVIANHPSLLDVVFVIAQIRDSNCIVKSALWDNPFTRGPVSSAGYISNDSSLDMLEEAIDVLKDGQTLIVFPEGTRTTPGVAPSFHRGAAAIALRGAQVITPLIISVEPGGLQKNQPWYRIPARRMHFHLRVGTDIDPAVYRDAAPGPRAARMLNDFLQQYFSKEMGLHDATRT</sequence>
<reference evidence="6 7" key="1">
    <citation type="submission" date="2019-08" db="EMBL/GenBank/DDBJ databases">
        <title>Amphibian skin-associated Pigmentiphaga: genome sequence and occurrence across geography and hosts.</title>
        <authorList>
            <person name="Bletz M.C."/>
            <person name="Bunk B."/>
            <person name="Sproeer C."/>
            <person name="Biwer P."/>
            <person name="Reiter S."/>
            <person name="Rabemananjara F.C.E."/>
            <person name="Schulz S."/>
            <person name="Overmann J."/>
            <person name="Vences M."/>
        </authorList>
    </citation>
    <scope>NUCLEOTIDE SEQUENCE [LARGE SCALE GENOMIC DNA]</scope>
    <source>
        <strain evidence="6 7">Mada1488</strain>
    </source>
</reference>
<dbReference type="GO" id="GO:0003841">
    <property type="term" value="F:1-acylglycerol-3-phosphate O-acyltransferase activity"/>
    <property type="evidence" value="ECO:0007669"/>
    <property type="project" value="TreeGrafter"/>
</dbReference>
<keyword evidence="7" id="KW-1185">Reference proteome</keyword>
<feature type="domain" description="Phospholipid/glycerol acyltransferase" evidence="5">
    <location>
        <begin position="90"/>
        <end position="198"/>
    </location>
</feature>
<dbReference type="OrthoDB" id="9812274at2"/>
<dbReference type="SUPFAM" id="SSF69593">
    <property type="entry name" value="Glycerol-3-phosphate (1)-acyltransferase"/>
    <property type="match status" value="1"/>
</dbReference>
<keyword evidence="4" id="KW-0472">Membrane</keyword>